<dbReference type="GO" id="GO:1904294">
    <property type="term" value="P:positive regulation of ERAD pathway"/>
    <property type="evidence" value="ECO:0007669"/>
    <property type="project" value="InterPro"/>
</dbReference>
<keyword evidence="3" id="KW-0833">Ubl conjugation pathway</keyword>
<dbReference type="GO" id="GO:0016020">
    <property type="term" value="C:membrane"/>
    <property type="evidence" value="ECO:0007669"/>
    <property type="project" value="UniProtKB-SubCell"/>
</dbReference>
<evidence type="ECO:0000256" key="1">
    <source>
        <dbReference type="ARBA" id="ARBA00004141"/>
    </source>
</evidence>
<evidence type="ECO:0000256" key="6">
    <source>
        <dbReference type="PROSITE-ProRule" id="PRU00175"/>
    </source>
</evidence>
<dbReference type="KEGG" id="tva:4763009"/>
<dbReference type="RefSeq" id="XP_001317365.1">
    <property type="nucleotide sequence ID" value="XM_001317330.1"/>
</dbReference>
<accession>A2EQC6</accession>
<dbReference type="InParanoid" id="A2EQC6"/>
<dbReference type="SMART" id="SM00184">
    <property type="entry name" value="RING"/>
    <property type="match status" value="1"/>
</dbReference>
<dbReference type="PANTHER" id="PTHR15860">
    <property type="entry name" value="UNCHARACTERIZED RING FINGER-CONTAINING PROTEIN"/>
    <property type="match status" value="1"/>
</dbReference>
<keyword evidence="4" id="KW-1133">Transmembrane helix</keyword>
<feature type="chain" id="PRO_5002643428" description="RING-type domain-containing protein" evidence="7">
    <location>
        <begin position="17"/>
        <end position="103"/>
    </location>
</feature>
<dbReference type="VEuPathDB" id="TrichDB:TVAG_151290"/>
<reference evidence="9" key="2">
    <citation type="journal article" date="2007" name="Science">
        <title>Draft genome sequence of the sexually transmitted pathogen Trichomonas vaginalis.</title>
        <authorList>
            <person name="Carlton J.M."/>
            <person name="Hirt R.P."/>
            <person name="Silva J.C."/>
            <person name="Delcher A.L."/>
            <person name="Schatz M."/>
            <person name="Zhao Q."/>
            <person name="Wortman J.R."/>
            <person name="Bidwell S.L."/>
            <person name="Alsmark U.C.M."/>
            <person name="Besteiro S."/>
            <person name="Sicheritz-Ponten T."/>
            <person name="Noel C.J."/>
            <person name="Dacks J.B."/>
            <person name="Foster P.G."/>
            <person name="Simillion C."/>
            <person name="Van de Peer Y."/>
            <person name="Miranda-Saavedra D."/>
            <person name="Barton G.J."/>
            <person name="Westrop G.D."/>
            <person name="Mueller S."/>
            <person name="Dessi D."/>
            <person name="Fiori P.L."/>
            <person name="Ren Q."/>
            <person name="Paulsen I."/>
            <person name="Zhang H."/>
            <person name="Bastida-Corcuera F.D."/>
            <person name="Simoes-Barbosa A."/>
            <person name="Brown M.T."/>
            <person name="Hayes R.D."/>
            <person name="Mukherjee M."/>
            <person name="Okumura C.Y."/>
            <person name="Schneider R."/>
            <person name="Smith A.J."/>
            <person name="Vanacova S."/>
            <person name="Villalvazo M."/>
            <person name="Haas B.J."/>
            <person name="Pertea M."/>
            <person name="Feldblyum T.V."/>
            <person name="Utterback T.R."/>
            <person name="Shu C.L."/>
            <person name="Osoegawa K."/>
            <person name="de Jong P.J."/>
            <person name="Hrdy I."/>
            <person name="Horvathova L."/>
            <person name="Zubacova Z."/>
            <person name="Dolezal P."/>
            <person name="Malik S.B."/>
            <person name="Logsdon J.M. Jr."/>
            <person name="Henze K."/>
            <person name="Gupta A."/>
            <person name="Wang C.C."/>
            <person name="Dunne R.L."/>
            <person name="Upcroft J.A."/>
            <person name="Upcroft P."/>
            <person name="White O."/>
            <person name="Salzberg S.L."/>
            <person name="Tang P."/>
            <person name="Chiu C.-H."/>
            <person name="Lee Y.-S."/>
            <person name="Embley T.M."/>
            <person name="Coombs G.H."/>
            <person name="Mottram J.C."/>
            <person name="Tachezy J."/>
            <person name="Fraser-Liggett C.M."/>
            <person name="Johnson P.J."/>
        </authorList>
    </citation>
    <scope>NUCLEOTIDE SEQUENCE [LARGE SCALE GENOMIC DNA]</scope>
    <source>
        <strain evidence="9">G3</strain>
    </source>
</reference>
<sequence>MKCYFLLWLLWDLVSALKKYKINSEVALKPAPKEKLTDPCIICMNDIIEGVQLDCGDVFCYDCAKKWLSINPTCPICRAHVKTEMKMEFCDGFIPLSVLFCAF</sequence>
<evidence type="ECO:0000313" key="10">
    <source>
        <dbReference type="Proteomes" id="UP000001542"/>
    </source>
</evidence>
<dbReference type="GO" id="GO:0061630">
    <property type="term" value="F:ubiquitin protein ligase activity"/>
    <property type="evidence" value="ECO:0007669"/>
    <property type="project" value="InterPro"/>
</dbReference>
<comment type="subcellular location">
    <subcellularLocation>
        <location evidence="1">Membrane</location>
        <topology evidence="1">Multi-pass membrane protein</topology>
    </subcellularLocation>
</comment>
<dbReference type="GO" id="GO:0008270">
    <property type="term" value="F:zinc ion binding"/>
    <property type="evidence" value="ECO:0007669"/>
    <property type="project" value="UniProtKB-KW"/>
</dbReference>
<dbReference type="InterPro" id="IPR001841">
    <property type="entry name" value="Znf_RING"/>
</dbReference>
<dbReference type="SUPFAM" id="SSF57850">
    <property type="entry name" value="RING/U-box"/>
    <property type="match status" value="1"/>
</dbReference>
<evidence type="ECO:0000256" key="2">
    <source>
        <dbReference type="ARBA" id="ARBA00022692"/>
    </source>
</evidence>
<reference evidence="9" key="1">
    <citation type="submission" date="2006-10" db="EMBL/GenBank/DDBJ databases">
        <authorList>
            <person name="Amadeo P."/>
            <person name="Zhao Q."/>
            <person name="Wortman J."/>
            <person name="Fraser-Liggett C."/>
            <person name="Carlton J."/>
        </authorList>
    </citation>
    <scope>NUCLEOTIDE SEQUENCE</scope>
    <source>
        <strain evidence="9">G3</strain>
    </source>
</reference>
<keyword evidence="6" id="KW-0479">Metal-binding</keyword>
<keyword evidence="10" id="KW-1185">Reference proteome</keyword>
<dbReference type="EMBL" id="DS113456">
    <property type="protein sequence ID" value="EAY05142.1"/>
    <property type="molecule type" value="Genomic_DNA"/>
</dbReference>
<dbReference type="AlphaFoldDB" id="A2EQC6"/>
<dbReference type="InterPro" id="IPR013083">
    <property type="entry name" value="Znf_RING/FYVE/PHD"/>
</dbReference>
<protein>
    <recommendedName>
        <fullName evidence="8">RING-type domain-containing protein</fullName>
    </recommendedName>
</protein>
<keyword evidence="2" id="KW-0812">Transmembrane</keyword>
<keyword evidence="6" id="KW-0862">Zinc</keyword>
<evidence type="ECO:0000313" key="9">
    <source>
        <dbReference type="EMBL" id="EAY05142.1"/>
    </source>
</evidence>
<proteinExistence type="predicted"/>
<evidence type="ECO:0000256" key="3">
    <source>
        <dbReference type="ARBA" id="ARBA00022786"/>
    </source>
</evidence>
<keyword evidence="6" id="KW-0863">Zinc-finger</keyword>
<keyword evidence="5" id="KW-0472">Membrane</keyword>
<dbReference type="Proteomes" id="UP000001542">
    <property type="component" value="Unassembled WGS sequence"/>
</dbReference>
<dbReference type="Gene3D" id="3.30.40.10">
    <property type="entry name" value="Zinc/RING finger domain, C3HC4 (zinc finger)"/>
    <property type="match status" value="1"/>
</dbReference>
<evidence type="ECO:0000256" key="5">
    <source>
        <dbReference type="ARBA" id="ARBA00023136"/>
    </source>
</evidence>
<dbReference type="PANTHER" id="PTHR15860:SF0">
    <property type="entry name" value="LP20373P"/>
    <property type="match status" value="1"/>
</dbReference>
<feature type="domain" description="RING-type" evidence="8">
    <location>
        <begin position="40"/>
        <end position="78"/>
    </location>
</feature>
<keyword evidence="7" id="KW-0732">Signal</keyword>
<evidence type="ECO:0000256" key="4">
    <source>
        <dbReference type="ARBA" id="ARBA00022989"/>
    </source>
</evidence>
<dbReference type="Pfam" id="PF13639">
    <property type="entry name" value="zf-RING_2"/>
    <property type="match status" value="1"/>
</dbReference>
<evidence type="ECO:0000259" key="8">
    <source>
        <dbReference type="PROSITE" id="PS50089"/>
    </source>
</evidence>
<dbReference type="InterPro" id="IPR044235">
    <property type="entry name" value="RNFT1/2"/>
</dbReference>
<dbReference type="PROSITE" id="PS50089">
    <property type="entry name" value="ZF_RING_2"/>
    <property type="match status" value="1"/>
</dbReference>
<evidence type="ECO:0000256" key="7">
    <source>
        <dbReference type="SAM" id="SignalP"/>
    </source>
</evidence>
<organism evidence="9 10">
    <name type="scientific">Trichomonas vaginalis (strain ATCC PRA-98 / G3)</name>
    <dbReference type="NCBI Taxonomy" id="412133"/>
    <lineage>
        <taxon>Eukaryota</taxon>
        <taxon>Metamonada</taxon>
        <taxon>Parabasalia</taxon>
        <taxon>Trichomonadida</taxon>
        <taxon>Trichomonadidae</taxon>
        <taxon>Trichomonas</taxon>
    </lineage>
</organism>
<feature type="signal peptide" evidence="7">
    <location>
        <begin position="1"/>
        <end position="16"/>
    </location>
</feature>
<gene>
    <name evidence="9" type="ORF">TVAG_151290</name>
</gene>
<dbReference type="OrthoDB" id="8062037at2759"/>
<name>A2EQC6_TRIV3</name>
<dbReference type="VEuPathDB" id="TrichDB:TVAGG3_0726640"/>